<dbReference type="GO" id="GO:0003676">
    <property type="term" value="F:nucleic acid binding"/>
    <property type="evidence" value="ECO:0007669"/>
    <property type="project" value="InterPro"/>
</dbReference>
<evidence type="ECO:0000256" key="5">
    <source>
        <dbReference type="ARBA" id="ARBA00022603"/>
    </source>
</evidence>
<dbReference type="SUPFAM" id="SSF53335">
    <property type="entry name" value="S-adenosyl-L-methionine-dependent methyltransferases"/>
    <property type="match status" value="1"/>
</dbReference>
<evidence type="ECO:0000256" key="7">
    <source>
        <dbReference type="ARBA" id="ARBA00048326"/>
    </source>
</evidence>
<evidence type="ECO:0000256" key="4">
    <source>
        <dbReference type="ARBA" id="ARBA00013682"/>
    </source>
</evidence>
<dbReference type="Pfam" id="PF03602">
    <property type="entry name" value="Cons_hypoth95"/>
    <property type="match status" value="1"/>
</dbReference>
<organism evidence="9 10">
    <name type="scientific">Candidatus Anaerobiospirillum merdipullorum</name>
    <dbReference type="NCBI Taxonomy" id="2838450"/>
    <lineage>
        <taxon>Bacteria</taxon>
        <taxon>Pseudomonadati</taxon>
        <taxon>Pseudomonadota</taxon>
        <taxon>Gammaproteobacteria</taxon>
        <taxon>Aeromonadales</taxon>
        <taxon>Succinivibrionaceae</taxon>
        <taxon>Anaerobiospirillum</taxon>
    </lineage>
</organism>
<accession>A0A9E2NRT2</accession>
<evidence type="ECO:0000256" key="8">
    <source>
        <dbReference type="PIRNR" id="PIRNR004553"/>
    </source>
</evidence>
<dbReference type="NCBIfam" id="TIGR00095">
    <property type="entry name" value="16S rRNA (guanine(966)-N(2))-methyltransferase RsmD"/>
    <property type="match status" value="1"/>
</dbReference>
<evidence type="ECO:0000256" key="3">
    <source>
        <dbReference type="ARBA" id="ARBA00012141"/>
    </source>
</evidence>
<comment type="catalytic activity">
    <reaction evidence="7 8">
        <text>guanosine(966) in 16S rRNA + S-adenosyl-L-methionine = N(2)-methylguanosine(966) in 16S rRNA + S-adenosyl-L-homocysteine + H(+)</text>
        <dbReference type="Rhea" id="RHEA:23548"/>
        <dbReference type="Rhea" id="RHEA-COMP:10211"/>
        <dbReference type="Rhea" id="RHEA-COMP:10212"/>
        <dbReference type="ChEBI" id="CHEBI:15378"/>
        <dbReference type="ChEBI" id="CHEBI:57856"/>
        <dbReference type="ChEBI" id="CHEBI:59789"/>
        <dbReference type="ChEBI" id="CHEBI:74269"/>
        <dbReference type="ChEBI" id="CHEBI:74481"/>
        <dbReference type="EC" id="2.1.1.171"/>
    </reaction>
</comment>
<evidence type="ECO:0000313" key="9">
    <source>
        <dbReference type="EMBL" id="MBU3826476.1"/>
    </source>
</evidence>
<gene>
    <name evidence="9" type="primary">rsmD</name>
    <name evidence="9" type="ORF">IAA31_03185</name>
</gene>
<protein>
    <recommendedName>
        <fullName evidence="4 8">Ribosomal RNA small subunit methyltransferase D</fullName>
        <ecNumber evidence="3 8">2.1.1.171</ecNumber>
    </recommendedName>
</protein>
<dbReference type="AlphaFoldDB" id="A0A9E2NRT2"/>
<dbReference type="Gene3D" id="3.40.50.150">
    <property type="entry name" value="Vaccinia Virus protein VP39"/>
    <property type="match status" value="1"/>
</dbReference>
<evidence type="ECO:0000313" key="10">
    <source>
        <dbReference type="Proteomes" id="UP000824150"/>
    </source>
</evidence>
<comment type="function">
    <text evidence="1 8">Specifically methylates the guanine in position 966 of 16S rRNA in the assembled 30S particle.</text>
</comment>
<keyword evidence="6 8" id="KW-0808">Transferase</keyword>
<keyword evidence="8" id="KW-0698">rRNA processing</keyword>
<dbReference type="EC" id="2.1.1.171" evidence="3 8"/>
<keyword evidence="5 8" id="KW-0489">Methyltransferase</keyword>
<sequence>MQAQLPHTVRLIGGKYRGKQLTVLQAQGLRPTPDRVRESIFNLIGSKVEGAQVLDLFAGSGALGLEAISRGARSLVLVENNAENCDLLSAEIRHFKGEQIKLVQQDALTFLQQCSTQFDVVFLDPPYGAKLLEPALNLLNARALIKPSSILYVEMSSATRTIVPGFEIIREQTAGQVKFGLWRQSSFLF</sequence>
<name>A0A9E2NRT2_9GAMM</name>
<reference evidence="9" key="1">
    <citation type="journal article" date="2021" name="PeerJ">
        <title>Extensive microbial diversity within the chicken gut microbiome revealed by metagenomics and culture.</title>
        <authorList>
            <person name="Gilroy R."/>
            <person name="Ravi A."/>
            <person name="Getino M."/>
            <person name="Pursley I."/>
            <person name="Horton D.L."/>
            <person name="Alikhan N.F."/>
            <person name="Baker D."/>
            <person name="Gharbi K."/>
            <person name="Hall N."/>
            <person name="Watson M."/>
            <person name="Adriaenssens E.M."/>
            <person name="Foster-Nyarko E."/>
            <person name="Jarju S."/>
            <person name="Secka A."/>
            <person name="Antonio M."/>
            <person name="Oren A."/>
            <person name="Chaudhuri R.R."/>
            <person name="La Ragione R."/>
            <person name="Hildebrand F."/>
            <person name="Pallen M.J."/>
        </authorList>
    </citation>
    <scope>NUCLEOTIDE SEQUENCE</scope>
    <source>
        <strain evidence="9">687</strain>
    </source>
</reference>
<evidence type="ECO:0000256" key="6">
    <source>
        <dbReference type="ARBA" id="ARBA00022679"/>
    </source>
</evidence>
<dbReference type="GO" id="GO:0052913">
    <property type="term" value="F:16S rRNA (guanine(966)-N(2))-methyltransferase activity"/>
    <property type="evidence" value="ECO:0007669"/>
    <property type="project" value="UniProtKB-EC"/>
</dbReference>
<evidence type="ECO:0000256" key="1">
    <source>
        <dbReference type="ARBA" id="ARBA00002649"/>
    </source>
</evidence>
<reference evidence="9" key="2">
    <citation type="submission" date="2021-04" db="EMBL/GenBank/DDBJ databases">
        <authorList>
            <person name="Gilroy R."/>
        </authorList>
    </citation>
    <scope>NUCLEOTIDE SEQUENCE</scope>
    <source>
        <strain evidence="9">687</strain>
    </source>
</reference>
<dbReference type="InterPro" id="IPR002052">
    <property type="entry name" value="DNA_methylase_N6_adenine_CS"/>
</dbReference>
<dbReference type="Proteomes" id="UP000824150">
    <property type="component" value="Unassembled WGS sequence"/>
</dbReference>
<evidence type="ECO:0000256" key="2">
    <source>
        <dbReference type="ARBA" id="ARBA00005269"/>
    </source>
</evidence>
<dbReference type="PIRSF" id="PIRSF004553">
    <property type="entry name" value="CHP00095"/>
    <property type="match status" value="1"/>
</dbReference>
<dbReference type="InterPro" id="IPR004398">
    <property type="entry name" value="RNA_MeTrfase_RsmD"/>
</dbReference>
<proteinExistence type="inferred from homology"/>
<dbReference type="InterPro" id="IPR029063">
    <property type="entry name" value="SAM-dependent_MTases_sf"/>
</dbReference>
<dbReference type="PANTHER" id="PTHR43542:SF1">
    <property type="entry name" value="METHYLTRANSFERASE"/>
    <property type="match status" value="1"/>
</dbReference>
<dbReference type="PANTHER" id="PTHR43542">
    <property type="entry name" value="METHYLTRANSFERASE"/>
    <property type="match status" value="1"/>
</dbReference>
<comment type="caution">
    <text evidence="9">The sequence shown here is derived from an EMBL/GenBank/DDBJ whole genome shotgun (WGS) entry which is preliminary data.</text>
</comment>
<dbReference type="PROSITE" id="PS00092">
    <property type="entry name" value="N6_MTASE"/>
    <property type="match status" value="1"/>
</dbReference>
<comment type="similarity">
    <text evidence="2 8">Belongs to the methyltransferase superfamily. RsmD family.</text>
</comment>
<keyword evidence="8" id="KW-0949">S-adenosyl-L-methionine</keyword>
<dbReference type="CDD" id="cd02440">
    <property type="entry name" value="AdoMet_MTases"/>
    <property type="match status" value="1"/>
</dbReference>
<dbReference type="EMBL" id="JAHLFG010000035">
    <property type="protein sequence ID" value="MBU3826476.1"/>
    <property type="molecule type" value="Genomic_DNA"/>
</dbReference>